<protein>
    <recommendedName>
        <fullName evidence="4">F-box domain-containing protein</fullName>
    </recommendedName>
</protein>
<feature type="region of interest" description="Disordered" evidence="1">
    <location>
        <begin position="299"/>
        <end position="364"/>
    </location>
</feature>
<evidence type="ECO:0000256" key="1">
    <source>
        <dbReference type="SAM" id="MobiDB-lite"/>
    </source>
</evidence>
<organism evidence="2 3">
    <name type="scientific">Bodo saltans</name>
    <name type="common">Flagellated protozoan</name>
    <dbReference type="NCBI Taxonomy" id="75058"/>
    <lineage>
        <taxon>Eukaryota</taxon>
        <taxon>Discoba</taxon>
        <taxon>Euglenozoa</taxon>
        <taxon>Kinetoplastea</taxon>
        <taxon>Metakinetoplastina</taxon>
        <taxon>Eubodonida</taxon>
        <taxon>Bodonidae</taxon>
        <taxon>Bodo</taxon>
    </lineage>
</organism>
<gene>
    <name evidence="2" type="ORF">BSAL_65910</name>
</gene>
<sequence length="412" mass="44994">MSNGGTASTSSSTLTTFANSGGDTAQRRKATTSVLFLPLELWNTIMIFIGHEQLLRHHVAWSLTCKALHRITNSNVLWLGRLVALHAAVQLQRTRDVVQILPNASVQQQQPTLPALLSLDVYKALVRGGAPTPLAPPTSRAKSLPPAAPHKFRWNWKYCFLHFFFGCVSQRCMICCCPPNAANQPTCHFSWHRRSTRRGDTTVVAAAVAPAARGEEVAVSLSPTTGPISASDLLQFPFEGCSMCSICLRKFCWLATMPQGKADAKLGRRFFGVNRGRWVVCIRSDVNRVIALGGDAFGDSDESSCAAEEGNNGSSKRGRANDAQTSPREPSGYRPSGYRIGRGEPHDTLPDEQDHHNPSAAVAPSHYSVRNFVARAQQSSHQKYITPSHRAHQSPKDPLGFLTWHGHSVNAA</sequence>
<dbReference type="Proteomes" id="UP000051952">
    <property type="component" value="Unassembled WGS sequence"/>
</dbReference>
<feature type="region of interest" description="Disordered" evidence="1">
    <location>
        <begin position="1"/>
        <end position="23"/>
    </location>
</feature>
<dbReference type="VEuPathDB" id="TriTrypDB:BSAL_65910"/>
<evidence type="ECO:0008006" key="4">
    <source>
        <dbReference type="Google" id="ProtNLM"/>
    </source>
</evidence>
<dbReference type="InterPro" id="IPR036047">
    <property type="entry name" value="F-box-like_dom_sf"/>
</dbReference>
<dbReference type="AlphaFoldDB" id="A0A0S4ITN7"/>
<name>A0A0S4ITN7_BODSA</name>
<feature type="compositionally biased region" description="Polar residues" evidence="1">
    <location>
        <begin position="376"/>
        <end position="385"/>
    </location>
</feature>
<reference evidence="3" key="1">
    <citation type="submission" date="2015-09" db="EMBL/GenBank/DDBJ databases">
        <authorList>
            <consortium name="Pathogen Informatics"/>
        </authorList>
    </citation>
    <scope>NUCLEOTIDE SEQUENCE [LARGE SCALE GENOMIC DNA]</scope>
    <source>
        <strain evidence="3">Lake Konstanz</strain>
    </source>
</reference>
<feature type="compositionally biased region" description="Basic and acidic residues" evidence="1">
    <location>
        <begin position="341"/>
        <end position="357"/>
    </location>
</feature>
<dbReference type="SUPFAM" id="SSF81383">
    <property type="entry name" value="F-box domain"/>
    <property type="match status" value="1"/>
</dbReference>
<proteinExistence type="predicted"/>
<keyword evidence="3" id="KW-1185">Reference proteome</keyword>
<dbReference type="EMBL" id="CYKH01000412">
    <property type="protein sequence ID" value="CUF80723.1"/>
    <property type="molecule type" value="Genomic_DNA"/>
</dbReference>
<feature type="compositionally biased region" description="Low complexity" evidence="1">
    <location>
        <begin position="1"/>
        <end position="20"/>
    </location>
</feature>
<feature type="region of interest" description="Disordered" evidence="1">
    <location>
        <begin position="376"/>
        <end position="412"/>
    </location>
</feature>
<accession>A0A0S4ITN7</accession>
<evidence type="ECO:0000313" key="3">
    <source>
        <dbReference type="Proteomes" id="UP000051952"/>
    </source>
</evidence>
<evidence type="ECO:0000313" key="2">
    <source>
        <dbReference type="EMBL" id="CUF80723.1"/>
    </source>
</evidence>